<gene>
    <name evidence="1" type="ORF">BCR25_08070</name>
</gene>
<evidence type="ECO:0008006" key="3">
    <source>
        <dbReference type="Google" id="ProtNLM"/>
    </source>
</evidence>
<dbReference type="Proteomes" id="UP000095094">
    <property type="component" value="Unassembled WGS sequence"/>
</dbReference>
<organism evidence="1 2">
    <name type="scientific">Enterococcus termitis</name>
    <dbReference type="NCBI Taxonomy" id="332950"/>
    <lineage>
        <taxon>Bacteria</taxon>
        <taxon>Bacillati</taxon>
        <taxon>Bacillota</taxon>
        <taxon>Bacilli</taxon>
        <taxon>Lactobacillales</taxon>
        <taxon>Enterococcaceae</taxon>
        <taxon>Enterococcus</taxon>
    </lineage>
</organism>
<proteinExistence type="predicted"/>
<evidence type="ECO:0000313" key="2">
    <source>
        <dbReference type="Proteomes" id="UP000095094"/>
    </source>
</evidence>
<evidence type="ECO:0000313" key="1">
    <source>
        <dbReference type="EMBL" id="OEG12483.1"/>
    </source>
</evidence>
<comment type="caution">
    <text evidence="1">The sequence shown here is derived from an EMBL/GenBank/DDBJ whole genome shotgun (WGS) entry which is preliminary data.</text>
</comment>
<keyword evidence="2" id="KW-1185">Reference proteome</keyword>
<dbReference type="RefSeq" id="WP_069664184.1">
    <property type="nucleotide sequence ID" value="NZ_JBHUJJ010000001.1"/>
</dbReference>
<accession>A0A1E5GIC6</accession>
<protein>
    <recommendedName>
        <fullName evidence="3">DUF1642 domain-containing protein</fullName>
    </recommendedName>
</protein>
<dbReference type="EMBL" id="MIJY01000034">
    <property type="protein sequence ID" value="OEG12483.1"/>
    <property type="molecule type" value="Genomic_DNA"/>
</dbReference>
<sequence length="191" mass="21926">MEKIIDEKINEWRDCLARHSKGEATDRSILIRAVLSDMDELKSSLPKPIEVPQEFKDWYSQIKKRYPQKSARRCALYLLCRQGFGFGFNDVADDRIPYNSKLGKWLYENIDLAIEAVYSDNFTVVKECYWLVKSEKGYLTSLSISQGFSSGWTGNSDKHDSGAILFTDRKRAFAVAHIVKGNVVPESEEEQ</sequence>
<dbReference type="AlphaFoldDB" id="A0A1E5GIC6"/>
<reference evidence="2" key="1">
    <citation type="submission" date="2016-09" db="EMBL/GenBank/DDBJ databases">
        <authorList>
            <person name="Gulvik C.A."/>
        </authorList>
    </citation>
    <scope>NUCLEOTIDE SEQUENCE [LARGE SCALE GENOMIC DNA]</scope>
    <source>
        <strain evidence="2">LMG 8895</strain>
    </source>
</reference>
<name>A0A1E5GIC6_9ENTE</name>